<organism evidence="8 9">
    <name type="scientific">Saccharibacillus brassicae</name>
    <dbReference type="NCBI Taxonomy" id="2583377"/>
    <lineage>
        <taxon>Bacteria</taxon>
        <taxon>Bacillati</taxon>
        <taxon>Bacillota</taxon>
        <taxon>Bacilli</taxon>
        <taxon>Bacillales</taxon>
        <taxon>Paenibacillaceae</taxon>
        <taxon>Saccharibacillus</taxon>
    </lineage>
</organism>
<accession>A0A4Y6V1J6</accession>
<evidence type="ECO:0000313" key="8">
    <source>
        <dbReference type="EMBL" id="QDH23234.1"/>
    </source>
</evidence>
<dbReference type="AlphaFoldDB" id="A0A4Y6V1J6"/>
<name>A0A4Y6V1J6_SACBS</name>
<dbReference type="PANTHER" id="PTHR30435:SF12">
    <property type="entry name" value="FLAGELLAR BASAL BODY ROD PROTEIN FLGB"/>
    <property type="match status" value="1"/>
</dbReference>
<feature type="domain" description="Flagellar basal body rod protein N-terminal" evidence="7">
    <location>
        <begin position="12"/>
        <end position="37"/>
    </location>
</feature>
<dbReference type="GO" id="GO:0071978">
    <property type="term" value="P:bacterial-type flagellum-dependent swarming motility"/>
    <property type="evidence" value="ECO:0007669"/>
    <property type="project" value="TreeGrafter"/>
</dbReference>
<comment type="subunit">
    <text evidence="6">The basal body constitutes a major portion of the flagellar organelle and consists of a number of rings mounted on a central rod.</text>
</comment>
<reference evidence="8 9" key="1">
    <citation type="submission" date="2019-06" db="EMBL/GenBank/DDBJ databases">
        <title>Saccharibacillus brassicae sp. nov., an endophytic bacterium isolated from Chinese cabbage seeds (Brassica pekinensis).</title>
        <authorList>
            <person name="Jiang L."/>
            <person name="Lee J."/>
            <person name="Kim S.W."/>
        </authorList>
    </citation>
    <scope>NUCLEOTIDE SEQUENCE [LARGE SCALE GENOMIC DNA]</scope>
    <source>
        <strain evidence="9">KCTC 43072 / ATSA2</strain>
    </source>
</reference>
<sequence length="136" mass="15602">MIQSSNSKLHQSLLQALNARHEVTVNNIANADTPHYKRKTVQFEDALRRAVEGEQGKELDLKRTHARHITLRAPGEALVPYRVVQDANAKMNNNNNSVDIDKEMATLSENQLMYNYVSDRVSGHYKKYKELLQNLK</sequence>
<dbReference type="EMBL" id="CP041217">
    <property type="protein sequence ID" value="QDH23234.1"/>
    <property type="molecule type" value="Genomic_DNA"/>
</dbReference>
<keyword evidence="4 6" id="KW-0975">Bacterial flagellum</keyword>
<dbReference type="KEGG" id="saca:FFV09_21635"/>
<dbReference type="RefSeq" id="WP_141449771.1">
    <property type="nucleotide sequence ID" value="NZ_CBCSAZ010000004.1"/>
</dbReference>
<dbReference type="PIRSF" id="PIRSF002889">
    <property type="entry name" value="Rod_FlgB"/>
    <property type="match status" value="1"/>
</dbReference>
<evidence type="ECO:0000259" key="7">
    <source>
        <dbReference type="Pfam" id="PF00460"/>
    </source>
</evidence>
<dbReference type="OrthoDB" id="9792068at2"/>
<dbReference type="Proteomes" id="UP000316968">
    <property type="component" value="Chromosome"/>
</dbReference>
<dbReference type="NCBIfam" id="TIGR01396">
    <property type="entry name" value="FlgB"/>
    <property type="match status" value="1"/>
</dbReference>
<dbReference type="InterPro" id="IPR001444">
    <property type="entry name" value="Flag_bb_rod_N"/>
</dbReference>
<dbReference type="PANTHER" id="PTHR30435">
    <property type="entry name" value="FLAGELLAR PROTEIN"/>
    <property type="match status" value="1"/>
</dbReference>
<evidence type="ECO:0000256" key="2">
    <source>
        <dbReference type="ARBA" id="ARBA00009677"/>
    </source>
</evidence>
<dbReference type="InterPro" id="IPR006300">
    <property type="entry name" value="FlgB"/>
</dbReference>
<dbReference type="GO" id="GO:0030694">
    <property type="term" value="C:bacterial-type flagellum basal body, rod"/>
    <property type="evidence" value="ECO:0007669"/>
    <property type="project" value="InterPro"/>
</dbReference>
<evidence type="ECO:0000256" key="4">
    <source>
        <dbReference type="ARBA" id="ARBA00023143"/>
    </source>
</evidence>
<keyword evidence="8" id="KW-0969">Cilium</keyword>
<evidence type="ECO:0000256" key="1">
    <source>
        <dbReference type="ARBA" id="ARBA00004117"/>
    </source>
</evidence>
<gene>
    <name evidence="8" type="primary">flgB</name>
    <name evidence="8" type="ORF">FFV09_21635</name>
</gene>
<keyword evidence="8" id="KW-0282">Flagellum</keyword>
<keyword evidence="9" id="KW-1185">Reference proteome</keyword>
<keyword evidence="8" id="KW-0966">Cell projection</keyword>
<comment type="similarity">
    <text evidence="2 6">Belongs to the flagella basal body rod proteins family.</text>
</comment>
<evidence type="ECO:0000256" key="6">
    <source>
        <dbReference type="PIRNR" id="PIRNR002889"/>
    </source>
</evidence>
<proteinExistence type="inferred from homology"/>
<evidence type="ECO:0000256" key="5">
    <source>
        <dbReference type="ARBA" id="ARBA00024934"/>
    </source>
</evidence>
<comment type="subcellular location">
    <subcellularLocation>
        <location evidence="1 6">Bacterial flagellum basal body</location>
    </subcellularLocation>
</comment>
<evidence type="ECO:0000256" key="3">
    <source>
        <dbReference type="ARBA" id="ARBA00014376"/>
    </source>
</evidence>
<evidence type="ECO:0000313" key="9">
    <source>
        <dbReference type="Proteomes" id="UP000316968"/>
    </source>
</evidence>
<dbReference type="Pfam" id="PF00460">
    <property type="entry name" value="Flg_bb_rod"/>
    <property type="match status" value="1"/>
</dbReference>
<comment type="function">
    <text evidence="5 6">Structural component of flagellum, the bacterial motility apparatus. Part of the rod structure of flagellar basal body.</text>
</comment>
<protein>
    <recommendedName>
        <fullName evidence="3 6">Flagellar basal body rod protein FlgB</fullName>
    </recommendedName>
</protein>